<accession>A0A9P9XF79</accession>
<keyword evidence="1" id="KW-1133">Transmembrane helix</keyword>
<feature type="transmembrane region" description="Helical" evidence="1">
    <location>
        <begin position="12"/>
        <end position="32"/>
    </location>
</feature>
<feature type="transmembrane region" description="Helical" evidence="1">
    <location>
        <begin position="195"/>
        <end position="222"/>
    </location>
</feature>
<feature type="transmembrane region" description="Helical" evidence="1">
    <location>
        <begin position="270"/>
        <end position="296"/>
    </location>
</feature>
<proteinExistence type="predicted"/>
<feature type="transmembrane region" description="Helical" evidence="1">
    <location>
        <begin position="97"/>
        <end position="125"/>
    </location>
</feature>
<name>A0A9P9XF79_9PEZI</name>
<keyword evidence="1" id="KW-0472">Membrane</keyword>
<keyword evidence="1" id="KW-0812">Transmembrane</keyword>
<gene>
    <name evidence="2" type="ORF">CABS02_07128</name>
</gene>
<feature type="transmembrane region" description="Helical" evidence="1">
    <location>
        <begin position="234"/>
        <end position="258"/>
    </location>
</feature>
<evidence type="ECO:0000256" key="1">
    <source>
        <dbReference type="SAM" id="Phobius"/>
    </source>
</evidence>
<evidence type="ECO:0000313" key="2">
    <source>
        <dbReference type="EMBL" id="KAI3552227.1"/>
    </source>
</evidence>
<feature type="transmembrane region" description="Helical" evidence="1">
    <location>
        <begin position="53"/>
        <end position="77"/>
    </location>
</feature>
<dbReference type="OrthoDB" id="4844107at2759"/>
<comment type="caution">
    <text evidence="2">The sequence shown here is derived from an EMBL/GenBank/DDBJ whole genome shotgun (WGS) entry which is preliminary data.</text>
</comment>
<sequence length="325" mass="36288">MDYQPYITGSVLRTVLSGLVVLPALGFSVLVLRKPGAKHDHTRRWVDFTKIALGLWSILTPPTLFRSELLSFIYWIVITVSYAWRKNGHFSFPNELVYVYFVGGLVGYLGHVALLLAFFSLAHALTQLRSGAESDDYKAYHIGRKVVLGLSALVTLVAVATFACEVAETVLFDILPRRDRYVPGDWDNAIRLGFAAQYMGVINIGFLFVAALGLLGYAVVSFKTARGSPTQKASTLLLIAVSLWLITRLYSFITSIMVVTNHFWGRGPSYIGAAVVDVILSVWPSFAALMILYVLASDNTYSLSRLHYEEEDDEQRIWDERTQST</sequence>
<feature type="transmembrane region" description="Helical" evidence="1">
    <location>
        <begin position="146"/>
        <end position="175"/>
    </location>
</feature>
<keyword evidence="3" id="KW-1185">Reference proteome</keyword>
<dbReference type="EMBL" id="SDAQ01000037">
    <property type="protein sequence ID" value="KAI3552227.1"/>
    <property type="molecule type" value="Genomic_DNA"/>
</dbReference>
<dbReference type="AlphaFoldDB" id="A0A9P9XF79"/>
<protein>
    <submittedName>
        <fullName evidence="2">Uncharacterized protein</fullName>
    </submittedName>
</protein>
<evidence type="ECO:0000313" key="3">
    <source>
        <dbReference type="Proteomes" id="UP001056436"/>
    </source>
</evidence>
<reference evidence="2" key="1">
    <citation type="submission" date="2019-01" db="EMBL/GenBank/DDBJ databases">
        <title>Colletotrichum abscissum LGMF1257.</title>
        <authorList>
            <person name="Baroncelli R."/>
        </authorList>
    </citation>
    <scope>NUCLEOTIDE SEQUENCE</scope>
    <source>
        <strain evidence="2">Ca142</strain>
    </source>
</reference>
<organism evidence="2 3">
    <name type="scientific">Colletotrichum abscissum</name>
    <dbReference type="NCBI Taxonomy" id="1671311"/>
    <lineage>
        <taxon>Eukaryota</taxon>
        <taxon>Fungi</taxon>
        <taxon>Dikarya</taxon>
        <taxon>Ascomycota</taxon>
        <taxon>Pezizomycotina</taxon>
        <taxon>Sordariomycetes</taxon>
        <taxon>Hypocreomycetidae</taxon>
        <taxon>Glomerellales</taxon>
        <taxon>Glomerellaceae</taxon>
        <taxon>Colletotrichum</taxon>
        <taxon>Colletotrichum acutatum species complex</taxon>
    </lineage>
</organism>
<dbReference type="Proteomes" id="UP001056436">
    <property type="component" value="Unassembled WGS sequence"/>
</dbReference>